<organism evidence="1 2">
    <name type="scientific">Acorus calamus</name>
    <name type="common">Sweet flag</name>
    <dbReference type="NCBI Taxonomy" id="4465"/>
    <lineage>
        <taxon>Eukaryota</taxon>
        <taxon>Viridiplantae</taxon>
        <taxon>Streptophyta</taxon>
        <taxon>Embryophyta</taxon>
        <taxon>Tracheophyta</taxon>
        <taxon>Spermatophyta</taxon>
        <taxon>Magnoliopsida</taxon>
        <taxon>Liliopsida</taxon>
        <taxon>Acoraceae</taxon>
        <taxon>Acorus</taxon>
    </lineage>
</organism>
<dbReference type="AlphaFoldDB" id="A0AAV9CZT8"/>
<evidence type="ECO:0000313" key="2">
    <source>
        <dbReference type="Proteomes" id="UP001180020"/>
    </source>
</evidence>
<proteinExistence type="predicted"/>
<accession>A0AAV9CZT8</accession>
<dbReference type="EMBL" id="JAUJYO010000016">
    <property type="protein sequence ID" value="KAK1294763.1"/>
    <property type="molecule type" value="Genomic_DNA"/>
</dbReference>
<gene>
    <name evidence="1" type="ORF">QJS10_CPA16g00959</name>
</gene>
<protein>
    <submittedName>
        <fullName evidence="1">Uncharacterized protein</fullName>
    </submittedName>
</protein>
<reference evidence="1" key="2">
    <citation type="submission" date="2023-06" db="EMBL/GenBank/DDBJ databases">
        <authorList>
            <person name="Ma L."/>
            <person name="Liu K.-W."/>
            <person name="Li Z."/>
            <person name="Hsiao Y.-Y."/>
            <person name="Qi Y."/>
            <person name="Fu T."/>
            <person name="Tang G."/>
            <person name="Zhang D."/>
            <person name="Sun W.-H."/>
            <person name="Liu D.-K."/>
            <person name="Li Y."/>
            <person name="Chen G.-Z."/>
            <person name="Liu X.-D."/>
            <person name="Liao X.-Y."/>
            <person name="Jiang Y.-T."/>
            <person name="Yu X."/>
            <person name="Hao Y."/>
            <person name="Huang J."/>
            <person name="Zhao X.-W."/>
            <person name="Ke S."/>
            <person name="Chen Y.-Y."/>
            <person name="Wu W.-L."/>
            <person name="Hsu J.-L."/>
            <person name="Lin Y.-F."/>
            <person name="Huang M.-D."/>
            <person name="Li C.-Y."/>
            <person name="Huang L."/>
            <person name="Wang Z.-W."/>
            <person name="Zhao X."/>
            <person name="Zhong W.-Y."/>
            <person name="Peng D.-H."/>
            <person name="Ahmad S."/>
            <person name="Lan S."/>
            <person name="Zhang J.-S."/>
            <person name="Tsai W.-C."/>
            <person name="Van De Peer Y."/>
            <person name="Liu Z.-J."/>
        </authorList>
    </citation>
    <scope>NUCLEOTIDE SEQUENCE</scope>
    <source>
        <strain evidence="1">CP</strain>
        <tissue evidence="1">Leaves</tissue>
    </source>
</reference>
<sequence>MGPFPIDQPRNSLDQRASVCMDQGPVEPHSTAKKKLCVLASGPHQIVDRANPTFDILTTP</sequence>
<comment type="caution">
    <text evidence="1">The sequence shown here is derived from an EMBL/GenBank/DDBJ whole genome shotgun (WGS) entry which is preliminary data.</text>
</comment>
<dbReference type="Proteomes" id="UP001180020">
    <property type="component" value="Unassembled WGS sequence"/>
</dbReference>
<keyword evidence="2" id="KW-1185">Reference proteome</keyword>
<evidence type="ECO:0000313" key="1">
    <source>
        <dbReference type="EMBL" id="KAK1294763.1"/>
    </source>
</evidence>
<name>A0AAV9CZT8_ACOCL</name>
<reference evidence="1" key="1">
    <citation type="journal article" date="2023" name="Nat. Commun.">
        <title>Diploid and tetraploid genomes of Acorus and the evolution of monocots.</title>
        <authorList>
            <person name="Ma L."/>
            <person name="Liu K.W."/>
            <person name="Li Z."/>
            <person name="Hsiao Y.Y."/>
            <person name="Qi Y."/>
            <person name="Fu T."/>
            <person name="Tang G.D."/>
            <person name="Zhang D."/>
            <person name="Sun W.H."/>
            <person name="Liu D.K."/>
            <person name="Li Y."/>
            <person name="Chen G.Z."/>
            <person name="Liu X.D."/>
            <person name="Liao X.Y."/>
            <person name="Jiang Y.T."/>
            <person name="Yu X."/>
            <person name="Hao Y."/>
            <person name="Huang J."/>
            <person name="Zhao X.W."/>
            <person name="Ke S."/>
            <person name="Chen Y.Y."/>
            <person name="Wu W.L."/>
            <person name="Hsu J.L."/>
            <person name="Lin Y.F."/>
            <person name="Huang M.D."/>
            <person name="Li C.Y."/>
            <person name="Huang L."/>
            <person name="Wang Z.W."/>
            <person name="Zhao X."/>
            <person name="Zhong W.Y."/>
            <person name="Peng D.H."/>
            <person name="Ahmad S."/>
            <person name="Lan S."/>
            <person name="Zhang J.S."/>
            <person name="Tsai W.C."/>
            <person name="Van de Peer Y."/>
            <person name="Liu Z.J."/>
        </authorList>
    </citation>
    <scope>NUCLEOTIDE SEQUENCE</scope>
    <source>
        <strain evidence="1">CP</strain>
    </source>
</reference>